<feature type="region of interest" description="Disordered" evidence="1">
    <location>
        <begin position="1"/>
        <end position="21"/>
    </location>
</feature>
<comment type="caution">
    <text evidence="2">The sequence shown here is derived from an EMBL/GenBank/DDBJ whole genome shotgun (WGS) entry which is preliminary data.</text>
</comment>
<evidence type="ECO:0008006" key="4">
    <source>
        <dbReference type="Google" id="ProtNLM"/>
    </source>
</evidence>
<dbReference type="InterPro" id="IPR048000">
    <property type="entry name" value="TnsA-like"/>
</dbReference>
<dbReference type="EMBL" id="BHZC01000001">
    <property type="protein sequence ID" value="GCD35798.1"/>
    <property type="molecule type" value="Genomic_DNA"/>
</dbReference>
<gene>
    <name evidence="2" type="ORF">OEIGOIKO_03545</name>
</gene>
<evidence type="ECO:0000313" key="2">
    <source>
        <dbReference type="EMBL" id="GCD35798.1"/>
    </source>
</evidence>
<proteinExistence type="predicted"/>
<organism evidence="2 3">
    <name type="scientific">Streptomyces chrestomyceticus JCM 4735</name>
    <dbReference type="NCBI Taxonomy" id="1306181"/>
    <lineage>
        <taxon>Bacteria</taxon>
        <taxon>Bacillati</taxon>
        <taxon>Actinomycetota</taxon>
        <taxon>Actinomycetes</taxon>
        <taxon>Kitasatosporales</taxon>
        <taxon>Streptomycetaceae</taxon>
        <taxon>Streptomyces</taxon>
    </lineage>
</organism>
<accession>A0A7U9PXY5</accession>
<dbReference type="AlphaFoldDB" id="A0A7U9PXY5"/>
<sequence length="288" mass="32022">MSHMQAGGGPGTRPDTSPDADEPLWSHRCMWTDLLVPVSLDAGRGDLDLSVGWADRWTATWKYAGDEVTGPVRHLGQVPVASRGPMRGFTWRREQEHRPGLESLMATGRLHGFESLEEDQFLVALDFAGDLVEVLAQPLRIRFRSAEKWRRHTPDFLAVTRAGTWLIDVRPRHLIAPEDLESFAAADEVAVACGWHYVVAAEWRPHVRSTLSALYGKRRPTHDVLGVQGDLLAQAEGGVTFGELAAAQAYWPVARAQLLHLLWHRRLGIDLSQPLTDRTRVVRAGGVS</sequence>
<reference evidence="2 3" key="1">
    <citation type="submission" date="2018-11" db="EMBL/GenBank/DDBJ databases">
        <title>Whole genome sequence of Streptomyces chrestomyceticus NBRC 13444(T).</title>
        <authorList>
            <person name="Komaki H."/>
            <person name="Tamura T."/>
        </authorList>
    </citation>
    <scope>NUCLEOTIDE SEQUENCE [LARGE SCALE GENOMIC DNA]</scope>
    <source>
        <strain evidence="2 3">NBRC 13444</strain>
    </source>
</reference>
<protein>
    <recommendedName>
        <fullName evidence="4">TnsA-like heteromeric transposase endonuclease subunit</fullName>
    </recommendedName>
</protein>
<name>A0A7U9PXY5_9ACTN</name>
<feature type="compositionally biased region" description="Gly residues" evidence="1">
    <location>
        <begin position="1"/>
        <end position="11"/>
    </location>
</feature>
<dbReference type="Proteomes" id="UP000287830">
    <property type="component" value="Unassembled WGS sequence"/>
</dbReference>
<evidence type="ECO:0000256" key="1">
    <source>
        <dbReference type="SAM" id="MobiDB-lite"/>
    </source>
</evidence>
<dbReference type="NCBIfam" id="NF033179">
    <property type="entry name" value="TnsA_like_Actin"/>
    <property type="match status" value="1"/>
</dbReference>
<evidence type="ECO:0000313" key="3">
    <source>
        <dbReference type="Proteomes" id="UP000287830"/>
    </source>
</evidence>